<reference evidence="1 2" key="1">
    <citation type="submission" date="2022-07" db="EMBL/GenBank/DDBJ databases">
        <authorList>
            <person name="Li W.-J."/>
            <person name="Deng Q.-Q."/>
        </authorList>
    </citation>
    <scope>NUCLEOTIDE SEQUENCE [LARGE SCALE GENOMIC DNA]</scope>
    <source>
        <strain evidence="1 2">SYSU M60028</strain>
    </source>
</reference>
<protein>
    <submittedName>
        <fullName evidence="1">DUF1254 domain-containing protein</fullName>
    </submittedName>
</protein>
<organism evidence="1 2">
    <name type="scientific">Alsobacter ponti</name>
    <dbReference type="NCBI Taxonomy" id="2962936"/>
    <lineage>
        <taxon>Bacteria</taxon>
        <taxon>Pseudomonadati</taxon>
        <taxon>Pseudomonadota</taxon>
        <taxon>Alphaproteobacteria</taxon>
        <taxon>Hyphomicrobiales</taxon>
        <taxon>Alsobacteraceae</taxon>
        <taxon>Alsobacter</taxon>
    </lineage>
</organism>
<dbReference type="Proteomes" id="UP001205890">
    <property type="component" value="Unassembled WGS sequence"/>
</dbReference>
<evidence type="ECO:0000313" key="2">
    <source>
        <dbReference type="Proteomes" id="UP001205890"/>
    </source>
</evidence>
<keyword evidence="2" id="KW-1185">Reference proteome</keyword>
<dbReference type="EMBL" id="JANCLU010000003">
    <property type="protein sequence ID" value="MCP8937800.1"/>
    <property type="molecule type" value="Genomic_DNA"/>
</dbReference>
<name>A0ABT1L8G7_9HYPH</name>
<proteinExistence type="predicted"/>
<comment type="caution">
    <text evidence="1">The sequence shown here is derived from an EMBL/GenBank/DDBJ whole genome shotgun (WGS) entry which is preliminary data.</text>
</comment>
<dbReference type="RefSeq" id="WP_254739126.1">
    <property type="nucleotide sequence ID" value="NZ_JANCLU010000003.1"/>
</dbReference>
<sequence length="190" mass="19952">MTIGRILYVTAAGLILGGIVHLGSVLAIPAAASPNADDRLAAYAPRHQLTMLPRAEPGPGLPHRDPAVALGVCRFDLAAGPLRVRASSVDGFLSLAFYTPTGSVFYALTDRSAVRGALDILVVTQEQLDEIVAGDPEDEPVSELRLLAPQTAGFVTFRALAGEPDLYPEAEARIRAARCAPEPLSTGATR</sequence>
<accession>A0ABT1L8G7</accession>
<evidence type="ECO:0000313" key="1">
    <source>
        <dbReference type="EMBL" id="MCP8937800.1"/>
    </source>
</evidence>
<gene>
    <name evidence="1" type="ORF">NK718_04680</name>
</gene>